<dbReference type="PANTHER" id="PTHR33266:SF1">
    <property type="entry name" value="F-BOX DOMAIN-CONTAINING PROTEIN"/>
    <property type="match status" value="1"/>
</dbReference>
<accession>A0ABY7DDH5</accession>
<dbReference type="GeneID" id="77805951"/>
<dbReference type="EMBL" id="CP110438">
    <property type="protein sequence ID" value="WAQ93042.1"/>
    <property type="molecule type" value="Genomic_DNA"/>
</dbReference>
<dbReference type="PANTHER" id="PTHR33266">
    <property type="entry name" value="CHROMOSOME 15, WHOLE GENOME SHOTGUN SEQUENCE"/>
    <property type="match status" value="1"/>
</dbReference>
<reference evidence="1" key="1">
    <citation type="submission" date="2022-10" db="EMBL/GenBank/DDBJ databases">
        <title>Puccinia triticina Genome sequencing and assembly.</title>
        <authorList>
            <person name="Li C."/>
        </authorList>
    </citation>
    <scope>NUCLEOTIDE SEQUENCE</scope>
    <source>
        <strain evidence="1">Pt15</strain>
    </source>
</reference>
<dbReference type="Proteomes" id="UP001164743">
    <property type="component" value="Chromosome 18A"/>
</dbReference>
<dbReference type="RefSeq" id="XP_053028597.1">
    <property type="nucleotide sequence ID" value="XM_053165057.1"/>
</dbReference>
<evidence type="ECO:0000313" key="1">
    <source>
        <dbReference type="EMBL" id="WAQ93042.1"/>
    </source>
</evidence>
<sequence>MAQQAEPDSSKLDTERNRFLKLHSLHKDPAQLFRELKDVAGLDKVQQHNSRLESVFQFSELADLKRMRVGMRWINFIEGKVKGSLNDLTDALDLTEQADEDKIKELVRCAYFVRFPIHDASRLSRREMLDALEGPTTRAKKKPNMAENIQWSTEIVQQGFNAEYQKHDLIPPRSEIASHFFPLVDPELDMTKHYCHLLAAILNTVSQFFSRPEICAMSLEDQLSKWYEHSFQIDNTRKTQFTTQVQNEMNKIQLSNVKSIPGDKEAADLRTRQTFVPDAPDLETITPDLETITPDLETITPDLKTRELLAKAGSK</sequence>
<proteinExistence type="predicted"/>
<keyword evidence="2" id="KW-1185">Reference proteome</keyword>
<gene>
    <name evidence="1" type="ORF">PtA15_18A98</name>
</gene>
<evidence type="ECO:0000313" key="2">
    <source>
        <dbReference type="Proteomes" id="UP001164743"/>
    </source>
</evidence>
<organism evidence="1 2">
    <name type="scientific">Puccinia triticina</name>
    <dbReference type="NCBI Taxonomy" id="208348"/>
    <lineage>
        <taxon>Eukaryota</taxon>
        <taxon>Fungi</taxon>
        <taxon>Dikarya</taxon>
        <taxon>Basidiomycota</taxon>
        <taxon>Pucciniomycotina</taxon>
        <taxon>Pucciniomycetes</taxon>
        <taxon>Pucciniales</taxon>
        <taxon>Pucciniaceae</taxon>
        <taxon>Puccinia</taxon>
    </lineage>
</organism>
<name>A0ABY7DDH5_9BASI</name>
<protein>
    <submittedName>
        <fullName evidence="1">Uncharacterized protein</fullName>
    </submittedName>
</protein>